<feature type="compositionally biased region" description="Low complexity" evidence="1">
    <location>
        <begin position="17"/>
        <end position="29"/>
    </location>
</feature>
<sequence length="88" mass="9597">MVTMGFEHGPPRPPPSLLQSSSLLTQSSSIDLPEDAKMNATSTRSLSRSSSVTSFDQDALMDELVFGDELDKLSSCLSEVAQLFIFRN</sequence>
<reference evidence="3" key="1">
    <citation type="journal article" date="2008" name="Nat. Genet.">
        <title>The Pristionchus pacificus genome provides a unique perspective on nematode lifestyle and parasitism.</title>
        <authorList>
            <person name="Dieterich C."/>
            <person name="Clifton S.W."/>
            <person name="Schuster L.N."/>
            <person name="Chinwalla A."/>
            <person name="Delehaunty K."/>
            <person name="Dinkelacker I."/>
            <person name="Fulton L."/>
            <person name="Fulton R."/>
            <person name="Godfrey J."/>
            <person name="Minx P."/>
            <person name="Mitreva M."/>
            <person name="Roeseler W."/>
            <person name="Tian H."/>
            <person name="Witte H."/>
            <person name="Yang S.P."/>
            <person name="Wilson R.K."/>
            <person name="Sommer R.J."/>
        </authorList>
    </citation>
    <scope>NUCLEOTIDE SEQUENCE [LARGE SCALE GENOMIC DNA]</scope>
    <source>
        <strain evidence="3">PS312</strain>
    </source>
</reference>
<gene>
    <name evidence="2" type="primary">WBGene00205781</name>
</gene>
<dbReference type="Proteomes" id="UP000005239">
    <property type="component" value="Unassembled WGS sequence"/>
</dbReference>
<feature type="region of interest" description="Disordered" evidence="1">
    <location>
        <begin position="1"/>
        <end position="49"/>
    </location>
</feature>
<dbReference type="AlphaFoldDB" id="A0A2A6CXF0"/>
<protein>
    <submittedName>
        <fullName evidence="2">Uncharacterized protein</fullName>
    </submittedName>
</protein>
<keyword evidence="3" id="KW-1185">Reference proteome</keyword>
<organism evidence="2 3">
    <name type="scientific">Pristionchus pacificus</name>
    <name type="common">Parasitic nematode worm</name>
    <dbReference type="NCBI Taxonomy" id="54126"/>
    <lineage>
        <taxon>Eukaryota</taxon>
        <taxon>Metazoa</taxon>
        <taxon>Ecdysozoa</taxon>
        <taxon>Nematoda</taxon>
        <taxon>Chromadorea</taxon>
        <taxon>Rhabditida</taxon>
        <taxon>Rhabditina</taxon>
        <taxon>Diplogasteromorpha</taxon>
        <taxon>Diplogasteroidea</taxon>
        <taxon>Neodiplogasteridae</taxon>
        <taxon>Pristionchus</taxon>
    </lineage>
</organism>
<evidence type="ECO:0000313" key="3">
    <source>
        <dbReference type="Proteomes" id="UP000005239"/>
    </source>
</evidence>
<name>A0A2A6CXF0_PRIPA</name>
<accession>A0A2A6CXF0</accession>
<accession>A0A8R1YNK4</accession>
<reference evidence="2" key="2">
    <citation type="submission" date="2022-06" db="UniProtKB">
        <authorList>
            <consortium name="EnsemblMetazoa"/>
        </authorList>
    </citation>
    <scope>IDENTIFICATION</scope>
    <source>
        <strain evidence="2">PS312</strain>
    </source>
</reference>
<proteinExistence type="predicted"/>
<evidence type="ECO:0000313" key="2">
    <source>
        <dbReference type="EnsemblMetazoa" id="PPA32921.1"/>
    </source>
</evidence>
<evidence type="ECO:0000256" key="1">
    <source>
        <dbReference type="SAM" id="MobiDB-lite"/>
    </source>
</evidence>
<dbReference type="EnsemblMetazoa" id="PPA32921.1">
    <property type="protein sequence ID" value="PPA32921.1"/>
    <property type="gene ID" value="WBGene00205781"/>
</dbReference>